<evidence type="ECO:0000313" key="16">
    <source>
        <dbReference type="Proteomes" id="UP000198406"/>
    </source>
</evidence>
<gene>
    <name evidence="15" type="ORF">FisN_22Lh231</name>
</gene>
<feature type="domain" description="PpiC" evidence="14">
    <location>
        <begin position="103"/>
        <end position="221"/>
    </location>
</feature>
<feature type="region of interest" description="Disordered" evidence="12">
    <location>
        <begin position="62"/>
        <end position="101"/>
    </location>
</feature>
<dbReference type="Pfam" id="PF00639">
    <property type="entry name" value="Rotamase"/>
    <property type="match status" value="1"/>
</dbReference>
<dbReference type="EC" id="5.2.1.8" evidence="11"/>
<comment type="subunit">
    <text evidence="9">Interacts with host FBXW7; leading to FBXW7 autoubiquitination and subsequent degradation.</text>
</comment>
<evidence type="ECO:0000256" key="11">
    <source>
        <dbReference type="RuleBase" id="RU363014"/>
    </source>
</evidence>
<evidence type="ECO:0000256" key="10">
    <source>
        <dbReference type="PROSITE-ProRule" id="PRU00278"/>
    </source>
</evidence>
<organism evidence="15 16">
    <name type="scientific">Fistulifera solaris</name>
    <name type="common">Oleaginous diatom</name>
    <dbReference type="NCBI Taxonomy" id="1519565"/>
    <lineage>
        <taxon>Eukaryota</taxon>
        <taxon>Sar</taxon>
        <taxon>Stramenopiles</taxon>
        <taxon>Ochrophyta</taxon>
        <taxon>Bacillariophyta</taxon>
        <taxon>Bacillariophyceae</taxon>
        <taxon>Bacillariophycidae</taxon>
        <taxon>Naviculales</taxon>
        <taxon>Naviculaceae</taxon>
        <taxon>Fistulifera</taxon>
    </lineage>
</organism>
<evidence type="ECO:0000256" key="12">
    <source>
        <dbReference type="SAM" id="MobiDB-lite"/>
    </source>
</evidence>
<dbReference type="OrthoDB" id="2530521at2759"/>
<dbReference type="GO" id="GO:0080090">
    <property type="term" value="P:regulation of primary metabolic process"/>
    <property type="evidence" value="ECO:0007669"/>
    <property type="project" value="UniProtKB-ARBA"/>
</dbReference>
<evidence type="ECO:0000256" key="8">
    <source>
        <dbReference type="ARBA" id="ARBA00054022"/>
    </source>
</evidence>
<evidence type="ECO:0000313" key="15">
    <source>
        <dbReference type="EMBL" id="GAX11540.1"/>
    </source>
</evidence>
<dbReference type="AlphaFoldDB" id="A0A1Z5JC03"/>
<comment type="subcellular location">
    <subcellularLocation>
        <location evidence="3">Host cytoplasm</location>
    </subcellularLocation>
    <subcellularLocation>
        <location evidence="2">Host nucleus</location>
    </subcellularLocation>
</comment>
<evidence type="ECO:0000256" key="1">
    <source>
        <dbReference type="ARBA" id="ARBA00000971"/>
    </source>
</evidence>
<evidence type="ECO:0000259" key="13">
    <source>
        <dbReference type="PROSITE" id="PS50020"/>
    </source>
</evidence>
<dbReference type="PANTHER" id="PTHR10657:SF4">
    <property type="entry name" value="PEPTIDYL-PROLYL CIS-TRANS ISOMERASE-RELATED"/>
    <property type="match status" value="1"/>
</dbReference>
<dbReference type="Proteomes" id="UP000198406">
    <property type="component" value="Unassembled WGS sequence"/>
</dbReference>
<dbReference type="Gene3D" id="2.20.70.10">
    <property type="match status" value="1"/>
</dbReference>
<keyword evidence="7 10" id="KW-0413">Isomerase</keyword>
<evidence type="ECO:0000256" key="3">
    <source>
        <dbReference type="ARBA" id="ARBA00004192"/>
    </source>
</evidence>
<dbReference type="InterPro" id="IPR046357">
    <property type="entry name" value="PPIase_dom_sf"/>
</dbReference>
<dbReference type="GO" id="GO:0030430">
    <property type="term" value="C:host cell cytoplasm"/>
    <property type="evidence" value="ECO:0007669"/>
    <property type="project" value="UniProtKB-SubCell"/>
</dbReference>
<dbReference type="InterPro" id="IPR036020">
    <property type="entry name" value="WW_dom_sf"/>
</dbReference>
<dbReference type="GO" id="GO:0042025">
    <property type="term" value="C:host cell nucleus"/>
    <property type="evidence" value="ECO:0007669"/>
    <property type="project" value="UniProtKB-SubCell"/>
</dbReference>
<name>A0A1Z5JC03_FISSO</name>
<dbReference type="SMART" id="SM00456">
    <property type="entry name" value="WW"/>
    <property type="match status" value="1"/>
</dbReference>
<dbReference type="GO" id="GO:0003755">
    <property type="term" value="F:peptidyl-prolyl cis-trans isomerase activity"/>
    <property type="evidence" value="ECO:0007669"/>
    <property type="project" value="UniProtKB-UniRule"/>
</dbReference>
<evidence type="ECO:0000259" key="14">
    <source>
        <dbReference type="PROSITE" id="PS50198"/>
    </source>
</evidence>
<accession>A0A1Z5JC03</accession>
<protein>
    <recommendedName>
        <fullName evidence="11">Peptidyl-prolyl cis-trans isomerase</fullName>
        <ecNumber evidence="11">5.2.1.8</ecNumber>
    </recommendedName>
</protein>
<feature type="domain" description="WW" evidence="13">
    <location>
        <begin position="33"/>
        <end position="68"/>
    </location>
</feature>
<dbReference type="PROSITE" id="PS50020">
    <property type="entry name" value="WW_DOMAIN_2"/>
    <property type="match status" value="1"/>
</dbReference>
<dbReference type="PANTHER" id="PTHR10657">
    <property type="entry name" value="PEPTIDYL-PROLYL CIS-TRANS ISOMERASE"/>
    <property type="match status" value="1"/>
</dbReference>
<evidence type="ECO:0000256" key="9">
    <source>
        <dbReference type="ARBA" id="ARBA00066165"/>
    </source>
</evidence>
<keyword evidence="6" id="KW-1035">Host cytoplasm</keyword>
<dbReference type="FunFam" id="3.10.50.40:FF:000010">
    <property type="entry name" value="Peptidyl-prolyl cis-trans isomerase Pin1"/>
    <property type="match status" value="1"/>
</dbReference>
<dbReference type="InParanoid" id="A0A1Z5JC03"/>
<dbReference type="InterPro" id="IPR051370">
    <property type="entry name" value="PPIase_Pin1"/>
</dbReference>
<comment type="function">
    <text evidence="8">Peptidyl-prolyl cis/trans isomerase (PPIase) that acts as a key virulence factor by promoting host leukocyte transformation. Binds to and isomerizes specific phosphorylated Ser/Thr-Pro (pSer/Thr-Pro) motifs in a subset of proteins, resulting in conformational changes in the proteins. Promotes host leukocyte transformation by binding to phosphorylated host FBXW7, disrupting dimerization and promoting FBXW7 autoubiquitination and subsequent degradation. Degradation of host FBXW7, leads to stabilization of JUN, which promotes cell transformation.</text>
</comment>
<dbReference type="InterPro" id="IPR001202">
    <property type="entry name" value="WW_dom"/>
</dbReference>
<dbReference type="SUPFAM" id="SSF54534">
    <property type="entry name" value="FKBP-like"/>
    <property type="match status" value="1"/>
</dbReference>
<dbReference type="CDD" id="cd00201">
    <property type="entry name" value="WW"/>
    <property type="match status" value="1"/>
</dbReference>
<comment type="catalytic activity">
    <reaction evidence="1 11">
        <text>[protein]-peptidylproline (omega=180) = [protein]-peptidylproline (omega=0)</text>
        <dbReference type="Rhea" id="RHEA:16237"/>
        <dbReference type="Rhea" id="RHEA-COMP:10747"/>
        <dbReference type="Rhea" id="RHEA-COMP:10748"/>
        <dbReference type="ChEBI" id="CHEBI:83833"/>
        <dbReference type="ChEBI" id="CHEBI:83834"/>
        <dbReference type="EC" id="5.2.1.8"/>
    </reaction>
</comment>
<evidence type="ECO:0000256" key="2">
    <source>
        <dbReference type="ARBA" id="ARBA00004147"/>
    </source>
</evidence>
<dbReference type="InterPro" id="IPR000297">
    <property type="entry name" value="PPIase_PpiC"/>
</dbReference>
<dbReference type="Gene3D" id="3.10.50.40">
    <property type="match status" value="1"/>
</dbReference>
<evidence type="ECO:0000256" key="6">
    <source>
        <dbReference type="ARBA" id="ARBA00023200"/>
    </source>
</evidence>
<evidence type="ECO:0000256" key="5">
    <source>
        <dbReference type="ARBA" id="ARBA00023110"/>
    </source>
</evidence>
<feature type="compositionally biased region" description="Low complexity" evidence="12">
    <location>
        <begin position="64"/>
        <end position="77"/>
    </location>
</feature>
<dbReference type="PROSITE" id="PS50198">
    <property type="entry name" value="PPIC_PPIASE_2"/>
    <property type="match status" value="1"/>
</dbReference>
<keyword evidence="16" id="KW-1185">Reference proteome</keyword>
<dbReference type="SUPFAM" id="SSF51045">
    <property type="entry name" value="WW domain"/>
    <property type="match status" value="1"/>
</dbReference>
<dbReference type="GO" id="GO:0005829">
    <property type="term" value="C:cytosol"/>
    <property type="evidence" value="ECO:0007669"/>
    <property type="project" value="TreeGrafter"/>
</dbReference>
<sequence length="221" mass="24427">MVEAPTVPDHSVEAVANAALQITAPGAIPPIPRPLPAGWVLKESRSQPDCYYYYHQETGESTWQAPQTATTTALPTPEEQPRKRAASEDAAPEVPSSKKTKLPQKVRTLHILRKHKDSRRPSSWRMPTITITKEEALEEIKGFQEILLETASDADELRATFEEIAKTESDCSSAKRGGDLGFFGPKKMTPEFEKASFALQIGEMSNIVETNSGFHIILRIG</sequence>
<comment type="caution">
    <text evidence="15">The sequence shown here is derived from an EMBL/GenBank/DDBJ whole genome shotgun (WGS) entry which is preliminary data.</text>
</comment>
<reference evidence="15 16" key="1">
    <citation type="journal article" date="2015" name="Plant Cell">
        <title>Oil accumulation by the oleaginous diatom Fistulifera solaris as revealed by the genome and transcriptome.</title>
        <authorList>
            <person name="Tanaka T."/>
            <person name="Maeda Y."/>
            <person name="Veluchamy A."/>
            <person name="Tanaka M."/>
            <person name="Abida H."/>
            <person name="Marechal E."/>
            <person name="Bowler C."/>
            <person name="Muto M."/>
            <person name="Sunaga Y."/>
            <person name="Tanaka M."/>
            <person name="Yoshino T."/>
            <person name="Taniguchi T."/>
            <person name="Fukuda Y."/>
            <person name="Nemoto M."/>
            <person name="Matsumoto M."/>
            <person name="Wong P.S."/>
            <person name="Aburatani S."/>
            <person name="Fujibuchi W."/>
        </authorList>
    </citation>
    <scope>NUCLEOTIDE SEQUENCE [LARGE SCALE GENOMIC DNA]</scope>
    <source>
        <strain evidence="15 16">JPCC DA0580</strain>
    </source>
</reference>
<evidence type="ECO:0000256" key="7">
    <source>
        <dbReference type="ARBA" id="ARBA00023235"/>
    </source>
</evidence>
<keyword evidence="5 10" id="KW-0697">Rotamase</keyword>
<keyword evidence="4" id="KW-1048">Host nucleus</keyword>
<proteinExistence type="predicted"/>
<dbReference type="GO" id="GO:0060255">
    <property type="term" value="P:regulation of macromolecule metabolic process"/>
    <property type="evidence" value="ECO:0007669"/>
    <property type="project" value="UniProtKB-ARBA"/>
</dbReference>
<dbReference type="EMBL" id="BDSP01000041">
    <property type="protein sequence ID" value="GAX11540.1"/>
    <property type="molecule type" value="Genomic_DNA"/>
</dbReference>
<evidence type="ECO:0000256" key="4">
    <source>
        <dbReference type="ARBA" id="ARBA00022562"/>
    </source>
</evidence>
<dbReference type="GO" id="GO:0005634">
    <property type="term" value="C:nucleus"/>
    <property type="evidence" value="ECO:0007669"/>
    <property type="project" value="TreeGrafter"/>
</dbReference>